<dbReference type="InterPro" id="IPR020084">
    <property type="entry name" value="NUDIX_hydrolase_CS"/>
</dbReference>
<evidence type="ECO:0000256" key="7">
    <source>
        <dbReference type="ARBA" id="ARBA00022884"/>
    </source>
</evidence>
<dbReference type="InterPro" id="IPR000086">
    <property type="entry name" value="NUDIX_hydrolase_dom"/>
</dbReference>
<dbReference type="PROSITE" id="PS51462">
    <property type="entry name" value="NUDIX"/>
    <property type="match status" value="1"/>
</dbReference>
<protein>
    <recommendedName>
        <fullName evidence="8">Nudix hydrolase domain-containing protein</fullName>
    </recommendedName>
</protein>
<proteinExistence type="inferred from homology"/>
<comment type="similarity">
    <text evidence="3">Belongs to the Nudix hydrolase family. DCP2 subfamily.</text>
</comment>
<dbReference type="Proteomes" id="UP000479190">
    <property type="component" value="Unassembled WGS sequence"/>
</dbReference>
<keyword evidence="7" id="KW-0694">RNA-binding</keyword>
<sequence length="228" mass="27622">MFQYNIPPVIVDFLVSSYNKITFMRSIKQYSRYRVTKNHWKLMGVHAGMTSLCSMLRMGKTFILVIPCHRRNDNILIMSQLELAWWDMKDNNGLGPYFQEMKMEEFCHQIFPMVPFLKHRRYRIKQWTNSFKNFKRTVPTCGAMIFNENFSKILLVEDLYWKTWNFPKGKIHEEELPFSCAKREVFEETNVKISNHTRYSQMPFLEMYYQQQLVRLYIITVKAFHSYN</sequence>
<name>A0A6H5IJ46_9HYME</name>
<keyword evidence="5" id="KW-0479">Metal-binding</keyword>
<evidence type="ECO:0000313" key="9">
    <source>
        <dbReference type="EMBL" id="CAB0037548.1"/>
    </source>
</evidence>
<evidence type="ECO:0000313" key="10">
    <source>
        <dbReference type="Proteomes" id="UP000479190"/>
    </source>
</evidence>
<dbReference type="PROSITE" id="PS00893">
    <property type="entry name" value="NUDIX_BOX"/>
    <property type="match status" value="1"/>
</dbReference>
<dbReference type="PANTHER" id="PTHR23114:SF17">
    <property type="entry name" value="M7GPPPN-MRNA HYDROLASE"/>
    <property type="match status" value="1"/>
</dbReference>
<dbReference type="GO" id="GO:0000932">
    <property type="term" value="C:P-body"/>
    <property type="evidence" value="ECO:0007669"/>
    <property type="project" value="TreeGrafter"/>
</dbReference>
<organism evidence="9 10">
    <name type="scientific">Trichogramma brassicae</name>
    <dbReference type="NCBI Taxonomy" id="86971"/>
    <lineage>
        <taxon>Eukaryota</taxon>
        <taxon>Metazoa</taxon>
        <taxon>Ecdysozoa</taxon>
        <taxon>Arthropoda</taxon>
        <taxon>Hexapoda</taxon>
        <taxon>Insecta</taxon>
        <taxon>Pterygota</taxon>
        <taxon>Neoptera</taxon>
        <taxon>Endopterygota</taxon>
        <taxon>Hymenoptera</taxon>
        <taxon>Apocrita</taxon>
        <taxon>Proctotrupomorpha</taxon>
        <taxon>Chalcidoidea</taxon>
        <taxon>Trichogrammatidae</taxon>
        <taxon>Trichogramma</taxon>
    </lineage>
</organism>
<keyword evidence="6" id="KW-0378">Hydrolase</keyword>
<evidence type="ECO:0000256" key="3">
    <source>
        <dbReference type="ARBA" id="ARBA00005279"/>
    </source>
</evidence>
<evidence type="ECO:0000256" key="4">
    <source>
        <dbReference type="ARBA" id="ARBA00022490"/>
    </source>
</evidence>
<dbReference type="GO" id="GO:0030145">
    <property type="term" value="F:manganese ion binding"/>
    <property type="evidence" value="ECO:0007669"/>
    <property type="project" value="InterPro"/>
</dbReference>
<feature type="domain" description="Nudix hydrolase" evidence="8">
    <location>
        <begin position="136"/>
        <end position="228"/>
    </location>
</feature>
<dbReference type="Gene3D" id="1.10.10.1050">
    <property type="entry name" value="Dcp2, box A domain"/>
    <property type="match status" value="1"/>
</dbReference>
<evidence type="ECO:0000256" key="1">
    <source>
        <dbReference type="ARBA" id="ARBA00001936"/>
    </source>
</evidence>
<dbReference type="InterPro" id="IPR036189">
    <property type="entry name" value="DCP2_BoxA_sf"/>
</dbReference>
<dbReference type="GO" id="GO:0000290">
    <property type="term" value="P:deadenylation-dependent decapping of nuclear-transcribed mRNA"/>
    <property type="evidence" value="ECO:0007669"/>
    <property type="project" value="TreeGrafter"/>
</dbReference>
<evidence type="ECO:0000256" key="5">
    <source>
        <dbReference type="ARBA" id="ARBA00022723"/>
    </source>
</evidence>
<evidence type="ECO:0000256" key="2">
    <source>
        <dbReference type="ARBA" id="ARBA00004496"/>
    </source>
</evidence>
<dbReference type="Pfam" id="PF00293">
    <property type="entry name" value="NUDIX"/>
    <property type="match status" value="1"/>
</dbReference>
<gene>
    <name evidence="9" type="ORF">TBRA_LOCUS9373</name>
</gene>
<dbReference type="InterPro" id="IPR007722">
    <property type="entry name" value="DCP2_BoxA"/>
</dbReference>
<dbReference type="PANTHER" id="PTHR23114">
    <property type="entry name" value="M7GPPPN-MRNA HYDROLASE"/>
    <property type="match status" value="1"/>
</dbReference>
<dbReference type="Gene3D" id="3.90.79.10">
    <property type="entry name" value="Nucleoside Triphosphate Pyrophosphohydrolase"/>
    <property type="match status" value="1"/>
</dbReference>
<evidence type="ECO:0000259" key="8">
    <source>
        <dbReference type="PROSITE" id="PS51462"/>
    </source>
</evidence>
<evidence type="ECO:0000256" key="6">
    <source>
        <dbReference type="ARBA" id="ARBA00022801"/>
    </source>
</evidence>
<dbReference type="Pfam" id="PF05026">
    <property type="entry name" value="DCP2"/>
    <property type="match status" value="1"/>
</dbReference>
<dbReference type="AlphaFoldDB" id="A0A6H5IJ46"/>
<dbReference type="GO" id="GO:0003723">
    <property type="term" value="F:RNA binding"/>
    <property type="evidence" value="ECO:0007669"/>
    <property type="project" value="UniProtKB-KW"/>
</dbReference>
<accession>A0A6H5IJ46</accession>
<keyword evidence="4" id="KW-0963">Cytoplasm</keyword>
<keyword evidence="10" id="KW-1185">Reference proteome</keyword>
<dbReference type="InterPro" id="IPR015797">
    <property type="entry name" value="NUDIX_hydrolase-like_dom_sf"/>
</dbReference>
<dbReference type="GO" id="GO:0016787">
    <property type="term" value="F:hydrolase activity"/>
    <property type="evidence" value="ECO:0007669"/>
    <property type="project" value="UniProtKB-KW"/>
</dbReference>
<comment type="subcellular location">
    <subcellularLocation>
        <location evidence="2">Cytoplasm</location>
    </subcellularLocation>
</comment>
<dbReference type="EMBL" id="CADCXV010000860">
    <property type="protein sequence ID" value="CAB0037548.1"/>
    <property type="molecule type" value="Genomic_DNA"/>
</dbReference>
<dbReference type="OrthoDB" id="18996at2759"/>
<reference evidence="9 10" key="1">
    <citation type="submission" date="2020-02" db="EMBL/GenBank/DDBJ databases">
        <authorList>
            <person name="Ferguson B K."/>
        </authorList>
    </citation>
    <scope>NUCLEOTIDE SEQUENCE [LARGE SCALE GENOMIC DNA]</scope>
</reference>
<comment type="cofactor">
    <cofactor evidence="1">
        <name>Mn(2+)</name>
        <dbReference type="ChEBI" id="CHEBI:29035"/>
    </cofactor>
</comment>
<dbReference type="SUPFAM" id="SSF55811">
    <property type="entry name" value="Nudix"/>
    <property type="match status" value="1"/>
</dbReference>